<reference evidence="3 4" key="1">
    <citation type="submission" date="2013-03" db="EMBL/GenBank/DDBJ databases">
        <title>The Genome Sequence of Cladophialophora psammophila CBS 110553.</title>
        <authorList>
            <consortium name="The Broad Institute Genomics Platform"/>
            <person name="Cuomo C."/>
            <person name="de Hoog S."/>
            <person name="Gorbushina A."/>
            <person name="Walker B."/>
            <person name="Young S.K."/>
            <person name="Zeng Q."/>
            <person name="Gargeya S."/>
            <person name="Fitzgerald M."/>
            <person name="Haas B."/>
            <person name="Abouelleil A."/>
            <person name="Allen A.W."/>
            <person name="Alvarado L."/>
            <person name="Arachchi H.M."/>
            <person name="Berlin A.M."/>
            <person name="Chapman S.B."/>
            <person name="Gainer-Dewar J."/>
            <person name="Goldberg J."/>
            <person name="Griggs A."/>
            <person name="Gujja S."/>
            <person name="Hansen M."/>
            <person name="Howarth C."/>
            <person name="Imamovic A."/>
            <person name="Ireland A."/>
            <person name="Larimer J."/>
            <person name="McCowan C."/>
            <person name="Murphy C."/>
            <person name="Pearson M."/>
            <person name="Poon T.W."/>
            <person name="Priest M."/>
            <person name="Roberts A."/>
            <person name="Saif S."/>
            <person name="Shea T."/>
            <person name="Sisk P."/>
            <person name="Sykes S."/>
            <person name="Wortman J."/>
            <person name="Nusbaum C."/>
            <person name="Birren B."/>
        </authorList>
    </citation>
    <scope>NUCLEOTIDE SEQUENCE [LARGE SCALE GENOMIC DNA]</scope>
    <source>
        <strain evidence="3 4">CBS 110553</strain>
    </source>
</reference>
<dbReference type="HOGENOM" id="CLU_042179_3_0_1"/>
<feature type="domain" description="Alpha/beta hydrolase fold-3" evidence="2">
    <location>
        <begin position="109"/>
        <end position="315"/>
    </location>
</feature>
<dbReference type="AlphaFoldDB" id="W9WX86"/>
<dbReference type="GeneID" id="19188437"/>
<evidence type="ECO:0000313" key="3">
    <source>
        <dbReference type="EMBL" id="EXJ72563.1"/>
    </source>
</evidence>
<keyword evidence="1" id="KW-0378">Hydrolase</keyword>
<dbReference type="STRING" id="1182543.W9WX86"/>
<dbReference type="Pfam" id="PF07859">
    <property type="entry name" value="Abhydrolase_3"/>
    <property type="match status" value="1"/>
</dbReference>
<dbReference type="RefSeq" id="XP_007742510.1">
    <property type="nucleotide sequence ID" value="XM_007744320.1"/>
</dbReference>
<organism evidence="3 4">
    <name type="scientific">Cladophialophora psammophila CBS 110553</name>
    <dbReference type="NCBI Taxonomy" id="1182543"/>
    <lineage>
        <taxon>Eukaryota</taxon>
        <taxon>Fungi</taxon>
        <taxon>Dikarya</taxon>
        <taxon>Ascomycota</taxon>
        <taxon>Pezizomycotina</taxon>
        <taxon>Eurotiomycetes</taxon>
        <taxon>Chaetothyriomycetidae</taxon>
        <taxon>Chaetothyriales</taxon>
        <taxon>Herpotrichiellaceae</taxon>
        <taxon>Cladophialophora</taxon>
    </lineage>
</organism>
<keyword evidence="4" id="KW-1185">Reference proteome</keyword>
<dbReference type="PANTHER" id="PTHR48081">
    <property type="entry name" value="AB HYDROLASE SUPERFAMILY PROTEIN C4A8.06C"/>
    <property type="match status" value="1"/>
</dbReference>
<dbReference type="Gene3D" id="3.40.50.1820">
    <property type="entry name" value="alpha/beta hydrolase"/>
    <property type="match status" value="1"/>
</dbReference>
<dbReference type="OrthoDB" id="2152029at2759"/>
<sequence length="367" mass="40621">MSATSLEKFLIVPKLIQVIVKTLFAFITSPFRGSNGAPTVLEHVWNTALRTLFNTLTVSQLQLILPPFSKTYYAWSKAHNVPVDIVRIPNTNITGFWIGSKDSATYVTIYFHGGGFVIDGGRPHLDLLLRMNTWSDGNHAAFCPCYTLAPEGLYPLQIAECVEALRYVLSMPGRQPSNVLLGGDSAGGNLVLAVLSHVSRHPHPNHNVVKPLHVEEPLYGAFVIAPWVSSDVTRFQSMTAFANRDIVNPKCANLWMETYTGRNQGIVVEDDEYIAPELTTADWWTDTKVSNMLVLAGEHEFLRDGILAWVKKFQAGPGATVFKIVIGKQEVHIAPLTAKPEDVLDKLGDDCQEAALRDWAKATLKQK</sequence>
<protein>
    <recommendedName>
        <fullName evidence="2">Alpha/beta hydrolase fold-3 domain-containing protein</fullName>
    </recommendedName>
</protein>
<accession>W9WX86</accession>
<dbReference type="EMBL" id="AMGX01000005">
    <property type="protein sequence ID" value="EXJ72563.1"/>
    <property type="molecule type" value="Genomic_DNA"/>
</dbReference>
<dbReference type="SUPFAM" id="SSF53474">
    <property type="entry name" value="alpha/beta-Hydrolases"/>
    <property type="match status" value="1"/>
</dbReference>
<name>W9WX86_9EURO</name>
<dbReference type="InterPro" id="IPR013094">
    <property type="entry name" value="AB_hydrolase_3"/>
</dbReference>
<dbReference type="GO" id="GO:0016787">
    <property type="term" value="F:hydrolase activity"/>
    <property type="evidence" value="ECO:0007669"/>
    <property type="project" value="UniProtKB-KW"/>
</dbReference>
<evidence type="ECO:0000259" key="2">
    <source>
        <dbReference type="Pfam" id="PF07859"/>
    </source>
</evidence>
<proteinExistence type="predicted"/>
<dbReference type="Proteomes" id="UP000019471">
    <property type="component" value="Unassembled WGS sequence"/>
</dbReference>
<dbReference type="InterPro" id="IPR050300">
    <property type="entry name" value="GDXG_lipolytic_enzyme"/>
</dbReference>
<dbReference type="PANTHER" id="PTHR48081:SF31">
    <property type="entry name" value="STERYL ACETYL HYDROLASE MUG81-RELATED"/>
    <property type="match status" value="1"/>
</dbReference>
<dbReference type="InterPro" id="IPR029058">
    <property type="entry name" value="AB_hydrolase_fold"/>
</dbReference>
<evidence type="ECO:0000256" key="1">
    <source>
        <dbReference type="ARBA" id="ARBA00022801"/>
    </source>
</evidence>
<comment type="caution">
    <text evidence="3">The sequence shown here is derived from an EMBL/GenBank/DDBJ whole genome shotgun (WGS) entry which is preliminary data.</text>
</comment>
<dbReference type="eggNOG" id="ENOG502SJR3">
    <property type="taxonomic scope" value="Eukaryota"/>
</dbReference>
<gene>
    <name evidence="3" type="ORF">A1O5_03709</name>
</gene>
<evidence type="ECO:0000313" key="4">
    <source>
        <dbReference type="Proteomes" id="UP000019471"/>
    </source>
</evidence>